<dbReference type="InterPro" id="IPR036412">
    <property type="entry name" value="HAD-like_sf"/>
</dbReference>
<reference evidence="4 5" key="1">
    <citation type="journal article" date="2015" name="Genome Announc.">
        <title>Complete genome sequences for 35 biothreat assay-relevant bacillus species.</title>
        <authorList>
            <person name="Johnson S.L."/>
            <person name="Daligault H.E."/>
            <person name="Davenport K.W."/>
            <person name="Jaissle J."/>
            <person name="Frey K.G."/>
            <person name="Ladner J.T."/>
            <person name="Broomall S.M."/>
            <person name="Bishop-Lilly K.A."/>
            <person name="Bruce D.C."/>
            <person name="Gibbons H.S."/>
            <person name="Coyne S.R."/>
            <person name="Lo C.C."/>
            <person name="Meincke L."/>
            <person name="Munk A.C."/>
            <person name="Koroleva G.I."/>
            <person name="Rosenzweig C.N."/>
            <person name="Palacios G.F."/>
            <person name="Redden C.L."/>
            <person name="Minogue T.D."/>
            <person name="Chain P.S."/>
        </authorList>
    </citation>
    <scope>NUCLEOTIDE SEQUENCE [LARGE SCALE GENOMIC DNA]</scope>
    <source>
        <strain evidence="5">ATCC 14581 / DSM 32 / JCM 2506 / NBRC 15308 / NCIMB 9376 / NCTC 10342 / NRRL B-14308 / VKM B-512</strain>
    </source>
</reference>
<dbReference type="HOGENOM" id="CLU_074041_0_0_9"/>
<sequence length="247" mass="28705">MQKQTLLFNLDDTLVHCNKYFRDTINAFVAQLQEWFENLTKEEIKQKQLEIDLKSIEKHGLHSSRFPESLVATYLFFSEQNHQDIHEDRVQRVKKIGQSVFEVPIEPLPNMYEVLDKLKEQGHDLYLHTGGDEENQGRKIVQLELAKYFEKRVFISEQKDTAALKEILNQIKYDPKKTWMIGNSLKTDIRPAVEAGIHAIHVPSELEWSYNQVKIDVAPKGKLITVNSLLEVPEIIQKHAQETVVST</sequence>
<evidence type="ECO:0000313" key="4">
    <source>
        <dbReference type="EMBL" id="AJI22188.1"/>
    </source>
</evidence>
<dbReference type="EMBL" id="CP009920">
    <property type="protein sequence ID" value="AJI22188.1"/>
    <property type="molecule type" value="Genomic_DNA"/>
</dbReference>
<accession>A0A0B6ANI5</accession>
<evidence type="ECO:0000256" key="3">
    <source>
        <dbReference type="ARBA" id="ARBA00022842"/>
    </source>
</evidence>
<evidence type="ECO:0000256" key="2">
    <source>
        <dbReference type="ARBA" id="ARBA00022801"/>
    </source>
</evidence>
<evidence type="ECO:0000313" key="5">
    <source>
        <dbReference type="Proteomes" id="UP000031829"/>
    </source>
</evidence>
<keyword evidence="1" id="KW-0479">Metal-binding</keyword>
<dbReference type="InterPro" id="IPR041492">
    <property type="entry name" value="HAD_2"/>
</dbReference>
<dbReference type="GO" id="GO:0046872">
    <property type="term" value="F:metal ion binding"/>
    <property type="evidence" value="ECO:0007669"/>
    <property type="project" value="UniProtKB-KW"/>
</dbReference>
<dbReference type="Gene3D" id="3.40.50.1000">
    <property type="entry name" value="HAD superfamily/HAD-like"/>
    <property type="match status" value="1"/>
</dbReference>
<evidence type="ECO:0000256" key="1">
    <source>
        <dbReference type="ARBA" id="ARBA00022723"/>
    </source>
</evidence>
<proteinExistence type="predicted"/>
<dbReference type="SUPFAM" id="SSF56784">
    <property type="entry name" value="HAD-like"/>
    <property type="match status" value="1"/>
</dbReference>
<dbReference type="PANTHER" id="PTHR46470:SF2">
    <property type="entry name" value="GLYCERALDEHYDE 3-PHOSPHATE PHOSPHATASE"/>
    <property type="match status" value="1"/>
</dbReference>
<dbReference type="Proteomes" id="UP000031829">
    <property type="component" value="Chromosome"/>
</dbReference>
<name>A0A0B6ANI5_PRIM2</name>
<dbReference type="KEGG" id="bmeg:BG04_670"/>
<dbReference type="InterPro" id="IPR023214">
    <property type="entry name" value="HAD_sf"/>
</dbReference>
<dbReference type="Gene3D" id="1.10.150.240">
    <property type="entry name" value="Putative phosphatase, domain 2"/>
    <property type="match status" value="1"/>
</dbReference>
<keyword evidence="3" id="KW-0460">Magnesium</keyword>
<dbReference type="GeneID" id="93644164"/>
<dbReference type="AlphaFoldDB" id="A0A0B6ANI5"/>
<dbReference type="GO" id="GO:0016791">
    <property type="term" value="F:phosphatase activity"/>
    <property type="evidence" value="ECO:0007669"/>
    <property type="project" value="TreeGrafter"/>
</dbReference>
<dbReference type="InterPro" id="IPR023198">
    <property type="entry name" value="PGP-like_dom2"/>
</dbReference>
<organism evidence="4 5">
    <name type="scientific">Priestia megaterium (strain ATCC 14581 / DSM 32 / CCUG 1817 / JCM 2506 / NBRC 15308 / NCIMB 9376 / NCTC 10342 / NRRL B-14308 / VKM B-512 / Ford 19)</name>
    <name type="common">Bacillus megaterium</name>
    <dbReference type="NCBI Taxonomy" id="1348623"/>
    <lineage>
        <taxon>Bacteria</taxon>
        <taxon>Bacillati</taxon>
        <taxon>Bacillota</taxon>
        <taxon>Bacilli</taxon>
        <taxon>Bacillales</taxon>
        <taxon>Bacillaceae</taxon>
        <taxon>Priestia</taxon>
    </lineage>
</organism>
<keyword evidence="2 4" id="KW-0378">Hydrolase</keyword>
<dbReference type="InterPro" id="IPR051400">
    <property type="entry name" value="HAD-like_hydrolase"/>
</dbReference>
<dbReference type="Pfam" id="PF13419">
    <property type="entry name" value="HAD_2"/>
    <property type="match status" value="1"/>
</dbReference>
<dbReference type="RefSeq" id="WP_016766358.1">
    <property type="nucleotide sequence ID" value="NZ_BCVB01000012.1"/>
</dbReference>
<protein>
    <submittedName>
        <fullName evidence="4">Haloacid dehalogenase-like hydrolase family protein</fullName>
    </submittedName>
</protein>
<dbReference type="PANTHER" id="PTHR46470">
    <property type="entry name" value="N-ACYLNEURAMINATE-9-PHOSPHATASE"/>
    <property type="match status" value="1"/>
</dbReference>
<gene>
    <name evidence="4" type="ORF">BG04_670</name>
</gene>